<keyword evidence="3" id="KW-0804">Transcription</keyword>
<evidence type="ECO:0000259" key="4">
    <source>
        <dbReference type="PROSITE" id="PS50932"/>
    </source>
</evidence>
<dbReference type="PANTHER" id="PTHR30146">
    <property type="entry name" value="LACI-RELATED TRANSCRIPTIONAL REPRESSOR"/>
    <property type="match status" value="1"/>
</dbReference>
<evidence type="ECO:0000313" key="6">
    <source>
        <dbReference type="EMBL" id="EMZ21778.1"/>
    </source>
</evidence>
<dbReference type="Proteomes" id="UP000012589">
    <property type="component" value="Unassembled WGS sequence"/>
</dbReference>
<dbReference type="HOGENOM" id="CLU_037628_14_6_9"/>
<dbReference type="Pfam" id="PF00356">
    <property type="entry name" value="LacI"/>
    <property type="match status" value="1"/>
</dbReference>
<dbReference type="PROSITE" id="PS50943">
    <property type="entry name" value="HTH_CROC1"/>
    <property type="match status" value="1"/>
</dbReference>
<keyword evidence="2" id="KW-0238">DNA-binding</keyword>
<proteinExistence type="predicted"/>
<dbReference type="AlphaFoldDB" id="N2A5Q8"/>
<dbReference type="InterPro" id="IPR000843">
    <property type="entry name" value="HTH_LacI"/>
</dbReference>
<dbReference type="eggNOG" id="COG1609">
    <property type="taxonomic scope" value="Bacteria"/>
</dbReference>
<dbReference type="CDD" id="cd01392">
    <property type="entry name" value="HTH_LacI"/>
    <property type="match status" value="1"/>
</dbReference>
<dbReference type="InterPro" id="IPR010982">
    <property type="entry name" value="Lambda_DNA-bd_dom_sf"/>
</dbReference>
<dbReference type="Gene3D" id="3.40.50.2300">
    <property type="match status" value="1"/>
</dbReference>
<organism evidence="6 7">
    <name type="scientific">Eubacterium plexicaudatum ASF492</name>
    <dbReference type="NCBI Taxonomy" id="1235802"/>
    <lineage>
        <taxon>Bacteria</taxon>
        <taxon>Bacillati</taxon>
        <taxon>Bacillota</taxon>
        <taxon>Clostridia</taxon>
        <taxon>Eubacteriales</taxon>
        <taxon>Eubacteriaceae</taxon>
        <taxon>Eubacterium</taxon>
    </lineage>
</organism>
<dbReference type="InterPro" id="IPR028082">
    <property type="entry name" value="Peripla_BP_I"/>
</dbReference>
<evidence type="ECO:0000256" key="2">
    <source>
        <dbReference type="ARBA" id="ARBA00023125"/>
    </source>
</evidence>
<dbReference type="PROSITE" id="PS00356">
    <property type="entry name" value="HTH_LACI_1"/>
    <property type="match status" value="1"/>
</dbReference>
<dbReference type="GO" id="GO:0000976">
    <property type="term" value="F:transcription cis-regulatory region binding"/>
    <property type="evidence" value="ECO:0007669"/>
    <property type="project" value="TreeGrafter"/>
</dbReference>
<feature type="domain" description="HTH lacI-type" evidence="4">
    <location>
        <begin position="2"/>
        <end position="56"/>
    </location>
</feature>
<dbReference type="PANTHER" id="PTHR30146:SF109">
    <property type="entry name" value="HTH-TYPE TRANSCRIPTIONAL REGULATOR GALS"/>
    <property type="match status" value="1"/>
</dbReference>
<sequence length="163" mass="18289">MPTIKDIAKRAGVSHGTVSNVLNRRGNVSAEKIKLVEQAAKELGYQINSQASQLRSGTSRHICVIVPRIDMTKYSELYAGIEQELGRQEITLELLCTNGLEYVEQRLLSKALSRNPTAVILVSSLLKNKASVPEGTRIMMLDRYVKGFPKHSRIRRRCPCIRI</sequence>
<keyword evidence="1" id="KW-0805">Transcription regulation</keyword>
<protein>
    <submittedName>
        <fullName evidence="6">Uncharacterized protein</fullName>
    </submittedName>
</protein>
<dbReference type="PATRIC" id="fig|1235802.3.peg.4650"/>
<reference evidence="6 7" key="1">
    <citation type="journal article" date="2014" name="Genome Announc.">
        <title>Draft genome sequences of the altered schaedler flora, a defined bacterial community from gnotobiotic mice.</title>
        <authorList>
            <person name="Wannemuehler M.J."/>
            <person name="Overstreet A.M."/>
            <person name="Ward D.V."/>
            <person name="Phillips G.J."/>
        </authorList>
    </citation>
    <scope>NUCLEOTIDE SEQUENCE [LARGE SCALE GENOMIC DNA]</scope>
    <source>
        <strain evidence="6 7">ASF492</strain>
    </source>
</reference>
<evidence type="ECO:0000256" key="3">
    <source>
        <dbReference type="ARBA" id="ARBA00023163"/>
    </source>
</evidence>
<dbReference type="EMBL" id="AQFT01000127">
    <property type="protein sequence ID" value="EMZ21778.1"/>
    <property type="molecule type" value="Genomic_DNA"/>
</dbReference>
<dbReference type="PROSITE" id="PS50932">
    <property type="entry name" value="HTH_LACI_2"/>
    <property type="match status" value="1"/>
</dbReference>
<name>N2A5Q8_9FIRM</name>
<dbReference type="GO" id="GO:0003700">
    <property type="term" value="F:DNA-binding transcription factor activity"/>
    <property type="evidence" value="ECO:0007669"/>
    <property type="project" value="TreeGrafter"/>
</dbReference>
<dbReference type="SUPFAM" id="SSF53822">
    <property type="entry name" value="Periplasmic binding protein-like I"/>
    <property type="match status" value="1"/>
</dbReference>
<accession>N2A5Q8</accession>
<dbReference type="SUPFAM" id="SSF47413">
    <property type="entry name" value="lambda repressor-like DNA-binding domains"/>
    <property type="match status" value="1"/>
</dbReference>
<keyword evidence="7" id="KW-1185">Reference proteome</keyword>
<gene>
    <name evidence="6" type="ORF">C823_04379</name>
</gene>
<evidence type="ECO:0000256" key="1">
    <source>
        <dbReference type="ARBA" id="ARBA00023015"/>
    </source>
</evidence>
<dbReference type="InterPro" id="IPR001387">
    <property type="entry name" value="Cro/C1-type_HTH"/>
</dbReference>
<evidence type="ECO:0000259" key="5">
    <source>
        <dbReference type="PROSITE" id="PS50943"/>
    </source>
</evidence>
<dbReference type="PRINTS" id="PR00036">
    <property type="entry name" value="HTHLACI"/>
</dbReference>
<evidence type="ECO:0000313" key="7">
    <source>
        <dbReference type="Proteomes" id="UP000012589"/>
    </source>
</evidence>
<comment type="caution">
    <text evidence="6">The sequence shown here is derived from an EMBL/GenBank/DDBJ whole genome shotgun (WGS) entry which is preliminary data.</text>
</comment>
<dbReference type="STRING" id="1235802.C823_04379"/>
<dbReference type="Gene3D" id="1.10.260.40">
    <property type="entry name" value="lambda repressor-like DNA-binding domains"/>
    <property type="match status" value="1"/>
</dbReference>
<dbReference type="SMART" id="SM00354">
    <property type="entry name" value="HTH_LACI"/>
    <property type="match status" value="1"/>
</dbReference>
<feature type="domain" description="HTH cro/C1-type" evidence="5">
    <location>
        <begin position="3"/>
        <end position="39"/>
    </location>
</feature>